<evidence type="ECO:0000313" key="3">
    <source>
        <dbReference type="Proteomes" id="UP000018888"/>
    </source>
</evidence>
<dbReference type="EMBL" id="AUPC02000343">
    <property type="protein sequence ID" value="POG61396.1"/>
    <property type="molecule type" value="Genomic_DNA"/>
</dbReference>
<evidence type="ECO:0000313" key="2">
    <source>
        <dbReference type="EMBL" id="POG61396.1"/>
    </source>
</evidence>
<name>A0A2P4P7N0_RHIID</name>
<reference evidence="2 3" key="1">
    <citation type="journal article" date="2013" name="Proc. Natl. Acad. Sci. U.S.A.">
        <title>Genome of an arbuscular mycorrhizal fungus provides insight into the oldest plant symbiosis.</title>
        <authorList>
            <person name="Tisserant E."/>
            <person name="Malbreil M."/>
            <person name="Kuo A."/>
            <person name="Kohler A."/>
            <person name="Symeonidi A."/>
            <person name="Balestrini R."/>
            <person name="Charron P."/>
            <person name="Duensing N."/>
            <person name="Frei Dit Frey N."/>
            <person name="Gianinazzi-Pearson V."/>
            <person name="Gilbert L.B."/>
            <person name="Handa Y."/>
            <person name="Herr J.R."/>
            <person name="Hijri M."/>
            <person name="Koul R."/>
            <person name="Kawaguchi M."/>
            <person name="Krajinski F."/>
            <person name="Lammers P.J."/>
            <person name="Masclaux F.G."/>
            <person name="Murat C."/>
            <person name="Morin E."/>
            <person name="Ndikumana S."/>
            <person name="Pagni M."/>
            <person name="Petitpierre D."/>
            <person name="Requena N."/>
            <person name="Rosikiewicz P."/>
            <person name="Riley R."/>
            <person name="Saito K."/>
            <person name="San Clemente H."/>
            <person name="Shapiro H."/>
            <person name="van Tuinen D."/>
            <person name="Becard G."/>
            <person name="Bonfante P."/>
            <person name="Paszkowski U."/>
            <person name="Shachar-Hill Y.Y."/>
            <person name="Tuskan G.A."/>
            <person name="Young P.W."/>
            <person name="Sanders I.R."/>
            <person name="Henrissat B."/>
            <person name="Rensing S.A."/>
            <person name="Grigoriev I.V."/>
            <person name="Corradi N."/>
            <person name="Roux C."/>
            <person name="Martin F."/>
        </authorList>
    </citation>
    <scope>NUCLEOTIDE SEQUENCE [LARGE SCALE GENOMIC DNA]</scope>
    <source>
        <strain evidence="2 3">DAOM 197198</strain>
    </source>
</reference>
<dbReference type="AlphaFoldDB" id="A0A2P4P7N0"/>
<accession>A0A2P4P7N0</accession>
<keyword evidence="1" id="KW-0472">Membrane</keyword>
<keyword evidence="1" id="KW-0812">Transmembrane</keyword>
<reference evidence="2 3" key="2">
    <citation type="journal article" date="2018" name="New Phytol.">
        <title>High intraspecific genome diversity in the model arbuscular mycorrhizal symbiont Rhizophagus irregularis.</title>
        <authorList>
            <person name="Chen E.C.H."/>
            <person name="Morin E."/>
            <person name="Beaudet D."/>
            <person name="Noel J."/>
            <person name="Yildirir G."/>
            <person name="Ndikumana S."/>
            <person name="Charron P."/>
            <person name="St-Onge C."/>
            <person name="Giorgi J."/>
            <person name="Kruger M."/>
            <person name="Marton T."/>
            <person name="Ropars J."/>
            <person name="Grigoriev I.V."/>
            <person name="Hainaut M."/>
            <person name="Henrissat B."/>
            <person name="Roux C."/>
            <person name="Martin F."/>
            <person name="Corradi N."/>
        </authorList>
    </citation>
    <scope>NUCLEOTIDE SEQUENCE [LARGE SCALE GENOMIC DNA]</scope>
    <source>
        <strain evidence="2 3">DAOM 197198</strain>
    </source>
</reference>
<feature type="transmembrane region" description="Helical" evidence="1">
    <location>
        <begin position="9"/>
        <end position="27"/>
    </location>
</feature>
<keyword evidence="1" id="KW-1133">Transmembrane helix</keyword>
<keyword evidence="3" id="KW-1185">Reference proteome</keyword>
<evidence type="ECO:0000256" key="1">
    <source>
        <dbReference type="SAM" id="Phobius"/>
    </source>
</evidence>
<proteinExistence type="predicted"/>
<dbReference type="Proteomes" id="UP000018888">
    <property type="component" value="Unassembled WGS sequence"/>
</dbReference>
<comment type="caution">
    <text evidence="2">The sequence shown here is derived from an EMBL/GenBank/DDBJ whole genome shotgun (WGS) entry which is preliminary data.</text>
</comment>
<protein>
    <submittedName>
        <fullName evidence="2">Uncharacterized protein</fullName>
    </submittedName>
</protein>
<gene>
    <name evidence="2" type="ORF">GLOIN_2v1704246</name>
</gene>
<organism evidence="2 3">
    <name type="scientific">Rhizophagus irregularis (strain DAOM 181602 / DAOM 197198 / MUCL 43194)</name>
    <name type="common">Arbuscular mycorrhizal fungus</name>
    <name type="synonym">Glomus intraradices</name>
    <dbReference type="NCBI Taxonomy" id="747089"/>
    <lineage>
        <taxon>Eukaryota</taxon>
        <taxon>Fungi</taxon>
        <taxon>Fungi incertae sedis</taxon>
        <taxon>Mucoromycota</taxon>
        <taxon>Glomeromycotina</taxon>
        <taxon>Glomeromycetes</taxon>
        <taxon>Glomerales</taxon>
        <taxon>Glomeraceae</taxon>
        <taxon>Rhizophagus</taxon>
    </lineage>
</organism>
<sequence>MGEGFQKKILIVILRGGYFFAVILFFYNKQSKWGNEMGLIDNTSKAYIYLIVNFDFDLRTWT</sequence>